<reference evidence="3 4" key="1">
    <citation type="submission" date="2017-10" db="EMBL/GenBank/DDBJ databases">
        <title>Draft genome sequence of cellulolytic Actinomyces sp CtC72 isolated from cattle rumen fluid.</title>
        <authorList>
            <person name="Joshi A.J."/>
            <person name="Vasudevan G."/>
            <person name="Lanjekar V.B."/>
            <person name="Hivarkar S."/>
            <person name="Engineer A."/>
            <person name="Pore S.D."/>
            <person name="Dhakephalkar P.K."/>
            <person name="Dagar S."/>
        </authorList>
    </citation>
    <scope>NUCLEOTIDE SEQUENCE [LARGE SCALE GENOMIC DNA]</scope>
    <source>
        <strain evidence="4">CtC72</strain>
    </source>
</reference>
<dbReference type="CDD" id="cd00085">
    <property type="entry name" value="HNHc"/>
    <property type="match status" value="1"/>
</dbReference>
<feature type="compositionally biased region" description="Polar residues" evidence="1">
    <location>
        <begin position="1"/>
        <end position="10"/>
    </location>
</feature>
<keyword evidence="4" id="KW-1185">Reference proteome</keyword>
<dbReference type="InterPro" id="IPR003615">
    <property type="entry name" value="HNH_nuc"/>
</dbReference>
<accession>A0ABX4MCQ2</accession>
<feature type="domain" description="HNH nuclease" evidence="2">
    <location>
        <begin position="99"/>
        <end position="151"/>
    </location>
</feature>
<feature type="region of interest" description="Disordered" evidence="1">
    <location>
        <begin position="1"/>
        <end position="34"/>
    </location>
</feature>
<organism evidence="3 4">
    <name type="scientific">Actinomyces ruminis</name>
    <dbReference type="NCBI Taxonomy" id="1937003"/>
    <lineage>
        <taxon>Bacteria</taxon>
        <taxon>Bacillati</taxon>
        <taxon>Actinomycetota</taxon>
        <taxon>Actinomycetes</taxon>
        <taxon>Actinomycetales</taxon>
        <taxon>Actinomycetaceae</taxon>
        <taxon>Actinomyces</taxon>
    </lineage>
</organism>
<keyword evidence="3" id="KW-0378">Hydrolase</keyword>
<keyword evidence="3" id="KW-0255">Endonuclease</keyword>
<evidence type="ECO:0000256" key="1">
    <source>
        <dbReference type="SAM" id="MobiDB-lite"/>
    </source>
</evidence>
<comment type="caution">
    <text evidence="3">The sequence shown here is derived from an EMBL/GenBank/DDBJ whole genome shotgun (WGS) entry which is preliminary data.</text>
</comment>
<evidence type="ECO:0000313" key="3">
    <source>
        <dbReference type="EMBL" id="PHP53226.1"/>
    </source>
</evidence>
<gene>
    <name evidence="3" type="ORF">BW737_004300</name>
</gene>
<dbReference type="InterPro" id="IPR002711">
    <property type="entry name" value="HNH"/>
</dbReference>
<keyword evidence="3" id="KW-0540">Nuclease</keyword>
<sequence>MPATDGSSLPTAGRADSPTRAGSSLPAVGDGHGPVPLTDAAAGAAPAAAEVTIGVNSVAVPAAVARALAAGGVWRRLVTDPVSGTVLDVGRTHYRPPASLRELVQARDNSCTFPGCTIPATRCDTDHIQPWADGGATSLTNLTTLCQAHHRLKHTPGWSLTRTDAGDLTWCTPTGARYRRSPDGGITLLAHKIGPRQLSVPAQQVPAHLTAAVDDAVVGRLQHGLDLSAQAANRCGGPPRVTSRGPRPGQPVGAFETTAYPQALHDLGLAPLLDEIPPF</sequence>
<name>A0ABX4MCQ2_9ACTO</name>
<protein>
    <submittedName>
        <fullName evidence="3">HNH endonuclease</fullName>
    </submittedName>
</protein>
<dbReference type="Gene3D" id="1.10.30.50">
    <property type="match status" value="1"/>
</dbReference>
<proteinExistence type="predicted"/>
<dbReference type="Pfam" id="PF01844">
    <property type="entry name" value="HNH"/>
    <property type="match status" value="1"/>
</dbReference>
<evidence type="ECO:0000259" key="2">
    <source>
        <dbReference type="SMART" id="SM00507"/>
    </source>
</evidence>
<dbReference type="SMART" id="SM00507">
    <property type="entry name" value="HNHc"/>
    <property type="match status" value="1"/>
</dbReference>
<dbReference type="GO" id="GO:0004519">
    <property type="term" value="F:endonuclease activity"/>
    <property type="evidence" value="ECO:0007669"/>
    <property type="project" value="UniProtKB-KW"/>
</dbReference>
<dbReference type="Proteomes" id="UP000194577">
    <property type="component" value="Unassembled WGS sequence"/>
</dbReference>
<evidence type="ECO:0000313" key="4">
    <source>
        <dbReference type="Proteomes" id="UP000194577"/>
    </source>
</evidence>
<dbReference type="EMBL" id="MTPX02000028">
    <property type="protein sequence ID" value="PHP53226.1"/>
    <property type="molecule type" value="Genomic_DNA"/>
</dbReference>